<feature type="signal peptide" evidence="1">
    <location>
        <begin position="1"/>
        <end position="22"/>
    </location>
</feature>
<proteinExistence type="predicted"/>
<sequence>MSKAVVFACLLMILGFALVAEACDCDYHSGGCTISRPAAAGNNCKCIYKGAWTCRGIEVGCSSGWPCEQSTSRSACLAGGGDCGGYTG</sequence>
<comment type="caution">
    <text evidence="2">The sequence shown here is derived from an EMBL/GenBank/DDBJ whole genome shotgun (WGS) entry which is preliminary data.</text>
</comment>
<evidence type="ECO:0000313" key="2">
    <source>
        <dbReference type="EMBL" id="OWA55253.1"/>
    </source>
</evidence>
<keyword evidence="1" id="KW-0732">Signal</keyword>
<accession>A0A9X6NM06</accession>
<organism evidence="2 3">
    <name type="scientific">Hypsibius exemplaris</name>
    <name type="common">Freshwater tardigrade</name>
    <dbReference type="NCBI Taxonomy" id="2072580"/>
    <lineage>
        <taxon>Eukaryota</taxon>
        <taxon>Metazoa</taxon>
        <taxon>Ecdysozoa</taxon>
        <taxon>Tardigrada</taxon>
        <taxon>Eutardigrada</taxon>
        <taxon>Parachela</taxon>
        <taxon>Hypsibioidea</taxon>
        <taxon>Hypsibiidae</taxon>
        <taxon>Hypsibius</taxon>
    </lineage>
</organism>
<evidence type="ECO:0000256" key="1">
    <source>
        <dbReference type="SAM" id="SignalP"/>
    </source>
</evidence>
<protein>
    <recommendedName>
        <fullName evidence="4">EB domain-containing protein</fullName>
    </recommendedName>
</protein>
<dbReference type="AlphaFoldDB" id="A0A9X6NM06"/>
<evidence type="ECO:0000313" key="3">
    <source>
        <dbReference type="Proteomes" id="UP000192578"/>
    </source>
</evidence>
<name>A0A9X6NM06_HYPEX</name>
<dbReference type="Proteomes" id="UP000192578">
    <property type="component" value="Unassembled WGS sequence"/>
</dbReference>
<feature type="chain" id="PRO_5040890732" description="EB domain-containing protein" evidence="1">
    <location>
        <begin position="23"/>
        <end position="88"/>
    </location>
</feature>
<keyword evidence="3" id="KW-1185">Reference proteome</keyword>
<evidence type="ECO:0008006" key="4">
    <source>
        <dbReference type="Google" id="ProtNLM"/>
    </source>
</evidence>
<gene>
    <name evidence="2" type="ORF">BV898_19641</name>
</gene>
<reference evidence="3" key="1">
    <citation type="submission" date="2017-01" db="EMBL/GenBank/DDBJ databases">
        <title>Comparative genomics of anhydrobiosis in the tardigrade Hypsibius dujardini.</title>
        <authorList>
            <person name="Yoshida Y."/>
            <person name="Koutsovoulos G."/>
            <person name="Laetsch D."/>
            <person name="Stevens L."/>
            <person name="Kumar S."/>
            <person name="Horikawa D."/>
            <person name="Ishino K."/>
            <person name="Komine S."/>
            <person name="Tomita M."/>
            <person name="Blaxter M."/>
            <person name="Arakawa K."/>
        </authorList>
    </citation>
    <scope>NUCLEOTIDE SEQUENCE [LARGE SCALE GENOMIC DNA]</scope>
    <source>
        <strain evidence="3">Z151</strain>
    </source>
</reference>
<dbReference type="EMBL" id="MTYJ01000605">
    <property type="protein sequence ID" value="OWA55253.1"/>
    <property type="molecule type" value="Genomic_DNA"/>
</dbReference>
<dbReference type="OrthoDB" id="6371598at2759"/>